<gene>
    <name evidence="8" type="primary">vapC</name>
    <name evidence="10" type="ORF">MA03_03000</name>
</gene>
<evidence type="ECO:0000313" key="10">
    <source>
        <dbReference type="EMBL" id="AKG38450.1"/>
    </source>
</evidence>
<comment type="similarity">
    <text evidence="7 8">Belongs to the PINc/VapC protein family.</text>
</comment>
<dbReference type="SUPFAM" id="SSF88723">
    <property type="entry name" value="PIN domain-like"/>
    <property type="match status" value="1"/>
</dbReference>
<dbReference type="GO" id="GO:0016787">
    <property type="term" value="F:hydrolase activity"/>
    <property type="evidence" value="ECO:0007669"/>
    <property type="project" value="UniProtKB-KW"/>
</dbReference>
<dbReference type="CDD" id="cd09881">
    <property type="entry name" value="PIN_VapC4-5_FitB-like"/>
    <property type="match status" value="1"/>
</dbReference>
<evidence type="ECO:0000256" key="8">
    <source>
        <dbReference type="HAMAP-Rule" id="MF_00265"/>
    </source>
</evidence>
<evidence type="ECO:0000256" key="4">
    <source>
        <dbReference type="ARBA" id="ARBA00022723"/>
    </source>
</evidence>
<dbReference type="PANTHER" id="PTHR33653">
    <property type="entry name" value="RIBONUCLEASE VAPC2"/>
    <property type="match status" value="1"/>
</dbReference>
<dbReference type="Pfam" id="PF01850">
    <property type="entry name" value="PIN"/>
    <property type="match status" value="1"/>
</dbReference>
<dbReference type="KEGG" id="thf:MA03_03000"/>
<sequence>MEHQDRMIVLDTDLLIDFLKGRRVAVNTIRDLIESKARLATTVINVFELAWGAYRVGRLRDVEELSEILETLNLTSKEALKAGEEAAYLYSIGQPLDIRDLLIGIIARENGYSILTGNTRHLSKIRGLRVIPYHGDSSL</sequence>
<evidence type="ECO:0000256" key="5">
    <source>
        <dbReference type="ARBA" id="ARBA00022801"/>
    </source>
</evidence>
<dbReference type="InterPro" id="IPR022907">
    <property type="entry name" value="VapC_family"/>
</dbReference>
<feature type="binding site" evidence="8">
    <location>
        <position position="100"/>
    </location>
    <ligand>
        <name>Mg(2+)</name>
        <dbReference type="ChEBI" id="CHEBI:18420"/>
    </ligand>
</feature>
<dbReference type="Proteomes" id="UP000067434">
    <property type="component" value="Chromosome"/>
</dbReference>
<protein>
    <recommendedName>
        <fullName evidence="8">Ribonuclease VapC</fullName>
        <shortName evidence="8">RNase VapC</shortName>
        <ecNumber evidence="8">3.1.-.-</ecNumber>
    </recommendedName>
    <alternativeName>
        <fullName evidence="8">Putative toxin VapC</fullName>
    </alternativeName>
</protein>
<evidence type="ECO:0000313" key="11">
    <source>
        <dbReference type="Proteomes" id="UP000067434"/>
    </source>
</evidence>
<organism evidence="10 11">
    <name type="scientific">Infirmifilum uzonense</name>
    <dbReference type="NCBI Taxonomy" id="1550241"/>
    <lineage>
        <taxon>Archaea</taxon>
        <taxon>Thermoproteota</taxon>
        <taxon>Thermoprotei</taxon>
        <taxon>Thermofilales</taxon>
        <taxon>Thermofilaceae</taxon>
        <taxon>Infirmifilum</taxon>
    </lineage>
</organism>
<evidence type="ECO:0000256" key="3">
    <source>
        <dbReference type="ARBA" id="ARBA00022722"/>
    </source>
</evidence>
<comment type="cofactor">
    <cofactor evidence="1 8">
        <name>Mg(2+)</name>
        <dbReference type="ChEBI" id="CHEBI:18420"/>
    </cofactor>
</comment>
<dbReference type="PANTHER" id="PTHR33653:SF1">
    <property type="entry name" value="RIBONUCLEASE VAPC2"/>
    <property type="match status" value="1"/>
</dbReference>
<evidence type="ECO:0000256" key="1">
    <source>
        <dbReference type="ARBA" id="ARBA00001946"/>
    </source>
</evidence>
<dbReference type="STRING" id="1550241.MA03_03000"/>
<keyword evidence="8" id="KW-0800">Toxin</keyword>
<dbReference type="InterPro" id="IPR002716">
    <property type="entry name" value="PIN_dom"/>
</dbReference>
<evidence type="ECO:0000256" key="2">
    <source>
        <dbReference type="ARBA" id="ARBA00022649"/>
    </source>
</evidence>
<keyword evidence="2 8" id="KW-1277">Toxin-antitoxin system</keyword>
<dbReference type="InterPro" id="IPR050556">
    <property type="entry name" value="Type_II_TA_system_RNase"/>
</dbReference>
<accession>A0A0F7FI50</accession>
<dbReference type="GO" id="GO:0090729">
    <property type="term" value="F:toxin activity"/>
    <property type="evidence" value="ECO:0007669"/>
    <property type="project" value="UniProtKB-KW"/>
</dbReference>
<dbReference type="AlphaFoldDB" id="A0A0F7FI50"/>
<dbReference type="HOGENOM" id="CLU_118482_3_2_2"/>
<keyword evidence="11" id="KW-1185">Reference proteome</keyword>
<keyword evidence="5 8" id="KW-0378">Hydrolase</keyword>
<evidence type="ECO:0000256" key="7">
    <source>
        <dbReference type="ARBA" id="ARBA00038093"/>
    </source>
</evidence>
<dbReference type="RefSeq" id="WP_191118711.1">
    <property type="nucleotide sequence ID" value="NZ_CP009961.1"/>
</dbReference>
<keyword evidence="3 8" id="KW-0540">Nuclease</keyword>
<evidence type="ECO:0000259" key="9">
    <source>
        <dbReference type="Pfam" id="PF01850"/>
    </source>
</evidence>
<reference evidence="10 11" key="1">
    <citation type="journal article" date="2015" name="Stand. Genomic Sci.">
        <title>Complete genome sequence of and proposal of Thermofilum uzonense sp. nov. a novel hyperthermophilic crenarchaeon and emended description of the genus Thermofilum.</title>
        <authorList>
            <person name="Toshchakov S.V."/>
            <person name="Korzhenkov A.A."/>
            <person name="Samarov N.I."/>
            <person name="Mazunin I.O."/>
            <person name="Mozhey O.I."/>
            <person name="Shmyr I.S."/>
            <person name="Derbikova K.S."/>
            <person name="Taranov E.A."/>
            <person name="Dominova I.N."/>
            <person name="Bonch-Osmolovskaya E.A."/>
            <person name="Patrushev M.V."/>
            <person name="Podosokorskaya O.A."/>
            <person name="Kublanov I.V."/>
        </authorList>
    </citation>
    <scope>NUCLEOTIDE SEQUENCE [LARGE SCALE GENOMIC DNA]</scope>
    <source>
        <strain evidence="10 11">1807-2</strain>
    </source>
</reference>
<dbReference type="HAMAP" id="MF_00265">
    <property type="entry name" value="VapC_Nob1"/>
    <property type="match status" value="1"/>
</dbReference>
<dbReference type="OrthoDB" id="38049at2157"/>
<name>A0A0F7FI50_9CREN</name>
<evidence type="ECO:0000256" key="6">
    <source>
        <dbReference type="ARBA" id="ARBA00022842"/>
    </source>
</evidence>
<dbReference type="GO" id="GO:0004540">
    <property type="term" value="F:RNA nuclease activity"/>
    <property type="evidence" value="ECO:0007669"/>
    <property type="project" value="InterPro"/>
</dbReference>
<keyword evidence="6 8" id="KW-0460">Magnesium</keyword>
<dbReference type="PATRIC" id="fig|1550241.5.peg.638"/>
<proteinExistence type="inferred from homology"/>
<dbReference type="EC" id="3.1.-.-" evidence="8"/>
<feature type="binding site" evidence="8">
    <location>
        <position position="11"/>
    </location>
    <ligand>
        <name>Mg(2+)</name>
        <dbReference type="ChEBI" id="CHEBI:18420"/>
    </ligand>
</feature>
<comment type="function">
    <text evidence="8">Toxic component of a toxin-antitoxin (TA) system. An RNase.</text>
</comment>
<dbReference type="EMBL" id="CP009961">
    <property type="protein sequence ID" value="AKG38450.1"/>
    <property type="molecule type" value="Genomic_DNA"/>
</dbReference>
<dbReference type="Gene3D" id="3.40.50.1010">
    <property type="entry name" value="5'-nuclease"/>
    <property type="match status" value="1"/>
</dbReference>
<dbReference type="GeneID" id="25401165"/>
<dbReference type="InterPro" id="IPR029060">
    <property type="entry name" value="PIN-like_dom_sf"/>
</dbReference>
<feature type="domain" description="PIN" evidence="9">
    <location>
        <begin position="8"/>
        <end position="125"/>
    </location>
</feature>
<dbReference type="GO" id="GO:0000287">
    <property type="term" value="F:magnesium ion binding"/>
    <property type="evidence" value="ECO:0007669"/>
    <property type="project" value="UniProtKB-UniRule"/>
</dbReference>
<keyword evidence="4 8" id="KW-0479">Metal-binding</keyword>